<sequence>EMPDLQNLVFQMTQRSHRQRPSAAGALQHAWFKSDSDADLPGSSLLGLLGSSASSGVHQQVLEQLASENNLDELRGLHAIFQAADATGQGRLAAARVAQLLRGNGTNEGAAQEFAERHSGPDGTVRYGRVMQESIQVKERYAHHFIKDLFEALDVDKTGSLSTVQLQVLLDSDAFECPFDDIEELMAEMVPDQDGMVSFEEFKRTLLADGRIGRRSTLEAARCKRGCVIM</sequence>
<accession>A0A813KZC5</accession>
<comment type="caution">
    <text evidence="2">The sequence shown here is derived from an EMBL/GenBank/DDBJ whole genome shotgun (WGS) entry which is preliminary data.</text>
</comment>
<dbReference type="InterPro" id="IPR011992">
    <property type="entry name" value="EF-hand-dom_pair"/>
</dbReference>
<dbReference type="GO" id="GO:0005509">
    <property type="term" value="F:calcium ion binding"/>
    <property type="evidence" value="ECO:0007669"/>
    <property type="project" value="InterPro"/>
</dbReference>
<feature type="non-terminal residue" evidence="2">
    <location>
        <position position="230"/>
    </location>
</feature>
<evidence type="ECO:0000313" key="2">
    <source>
        <dbReference type="EMBL" id="CAE8716372.1"/>
    </source>
</evidence>
<dbReference type="Pfam" id="PF13499">
    <property type="entry name" value="EF-hand_7"/>
    <property type="match status" value="1"/>
</dbReference>
<evidence type="ECO:0000313" key="3">
    <source>
        <dbReference type="Proteomes" id="UP000626109"/>
    </source>
</evidence>
<dbReference type="SUPFAM" id="SSF47473">
    <property type="entry name" value="EF-hand"/>
    <property type="match status" value="1"/>
</dbReference>
<dbReference type="AlphaFoldDB" id="A0A813KZC5"/>
<proteinExistence type="predicted"/>
<feature type="domain" description="EF-hand" evidence="1">
    <location>
        <begin position="177"/>
        <end position="212"/>
    </location>
</feature>
<evidence type="ECO:0000259" key="1">
    <source>
        <dbReference type="PROSITE" id="PS50222"/>
    </source>
</evidence>
<gene>
    <name evidence="2" type="ORF">PGLA2088_LOCUS39028</name>
</gene>
<protein>
    <recommendedName>
        <fullName evidence="1">EF-hand domain-containing protein</fullName>
    </recommendedName>
</protein>
<dbReference type="InterPro" id="IPR002048">
    <property type="entry name" value="EF_hand_dom"/>
</dbReference>
<dbReference type="Gene3D" id="1.10.238.10">
    <property type="entry name" value="EF-hand"/>
    <property type="match status" value="1"/>
</dbReference>
<dbReference type="CDD" id="cd00051">
    <property type="entry name" value="EFh"/>
    <property type="match status" value="1"/>
</dbReference>
<organism evidence="2 3">
    <name type="scientific">Polarella glacialis</name>
    <name type="common">Dinoflagellate</name>
    <dbReference type="NCBI Taxonomy" id="89957"/>
    <lineage>
        <taxon>Eukaryota</taxon>
        <taxon>Sar</taxon>
        <taxon>Alveolata</taxon>
        <taxon>Dinophyceae</taxon>
        <taxon>Suessiales</taxon>
        <taxon>Suessiaceae</taxon>
        <taxon>Polarella</taxon>
    </lineage>
</organism>
<dbReference type="PROSITE" id="PS50222">
    <property type="entry name" value="EF_HAND_2"/>
    <property type="match status" value="1"/>
</dbReference>
<dbReference type="EMBL" id="CAJNNW010032955">
    <property type="protein sequence ID" value="CAE8716372.1"/>
    <property type="molecule type" value="Genomic_DNA"/>
</dbReference>
<reference evidence="2" key="1">
    <citation type="submission" date="2021-02" db="EMBL/GenBank/DDBJ databases">
        <authorList>
            <person name="Dougan E. K."/>
            <person name="Rhodes N."/>
            <person name="Thang M."/>
            <person name="Chan C."/>
        </authorList>
    </citation>
    <scope>NUCLEOTIDE SEQUENCE</scope>
</reference>
<name>A0A813KZC5_POLGL</name>
<dbReference type="Proteomes" id="UP000626109">
    <property type="component" value="Unassembled WGS sequence"/>
</dbReference>